<evidence type="ECO:0000313" key="5">
    <source>
        <dbReference type="Proteomes" id="UP000191931"/>
    </source>
</evidence>
<dbReference type="InterPro" id="IPR011050">
    <property type="entry name" value="Pectin_lyase_fold/virulence"/>
</dbReference>
<gene>
    <name evidence="4" type="ORF">MTBBW1_2140010</name>
</gene>
<dbReference type="InterPro" id="IPR036116">
    <property type="entry name" value="FN3_sf"/>
</dbReference>
<keyword evidence="2" id="KW-1133">Transmembrane helix</keyword>
<evidence type="ECO:0000256" key="2">
    <source>
        <dbReference type="SAM" id="Phobius"/>
    </source>
</evidence>
<keyword evidence="2" id="KW-0812">Transmembrane</keyword>
<dbReference type="PANTHER" id="PTHR11319">
    <property type="entry name" value="G PROTEIN-COUPLED RECEPTOR-RELATED"/>
    <property type="match status" value="1"/>
</dbReference>
<reference evidence="4 5" key="1">
    <citation type="submission" date="2017-03" db="EMBL/GenBank/DDBJ databases">
        <authorList>
            <person name="Afonso C.L."/>
            <person name="Miller P.J."/>
            <person name="Scott M.A."/>
            <person name="Spackman E."/>
            <person name="Goraichik I."/>
            <person name="Dimitrov K.M."/>
            <person name="Suarez D.L."/>
            <person name="Swayne D.E."/>
        </authorList>
    </citation>
    <scope>NUCLEOTIDE SEQUENCE [LARGE SCALE GENOMIC DNA]</scope>
    <source>
        <strain evidence="4">PRJEB14757</strain>
    </source>
</reference>
<feature type="compositionally biased region" description="Pro residues" evidence="1">
    <location>
        <begin position="2665"/>
        <end position="2689"/>
    </location>
</feature>
<dbReference type="RefSeq" id="WP_080807873.1">
    <property type="nucleotide sequence ID" value="NZ_LT828558.1"/>
</dbReference>
<dbReference type="NCBIfam" id="NF041518">
    <property type="entry name" value="choice_anch_Q"/>
    <property type="match status" value="3"/>
</dbReference>
<dbReference type="Gene3D" id="2.60.40.10">
    <property type="entry name" value="Immunoglobulins"/>
    <property type="match status" value="1"/>
</dbReference>
<dbReference type="SUPFAM" id="SSF49373">
    <property type="entry name" value="Invasin/intimin cell-adhesion fragments"/>
    <property type="match status" value="1"/>
</dbReference>
<dbReference type="OrthoDB" id="5421343at2"/>
<feature type="compositionally biased region" description="Acidic residues" evidence="1">
    <location>
        <begin position="2690"/>
        <end position="2707"/>
    </location>
</feature>
<dbReference type="SUPFAM" id="SSF51126">
    <property type="entry name" value="Pectin lyase-like"/>
    <property type="match status" value="3"/>
</dbReference>
<name>A0A1W1HCV4_9BACT</name>
<feature type="transmembrane region" description="Helical" evidence="2">
    <location>
        <begin position="12"/>
        <end position="34"/>
    </location>
</feature>
<dbReference type="PANTHER" id="PTHR11319:SF35">
    <property type="entry name" value="OUTER MEMBRANE PROTEIN PMPC-RELATED"/>
    <property type="match status" value="1"/>
</dbReference>
<dbReference type="InterPro" id="IPR006626">
    <property type="entry name" value="PbH1"/>
</dbReference>
<dbReference type="PROSITE" id="PS50853">
    <property type="entry name" value="FN3"/>
    <property type="match status" value="1"/>
</dbReference>
<dbReference type="InterPro" id="IPR013783">
    <property type="entry name" value="Ig-like_fold"/>
</dbReference>
<dbReference type="EMBL" id="FWEV01000129">
    <property type="protein sequence ID" value="SLM30215.1"/>
    <property type="molecule type" value="Genomic_DNA"/>
</dbReference>
<feature type="compositionally biased region" description="Acidic residues" evidence="1">
    <location>
        <begin position="2608"/>
        <end position="2664"/>
    </location>
</feature>
<protein>
    <recommendedName>
        <fullName evidence="3">Fibronectin type-III domain-containing protein</fullName>
    </recommendedName>
</protein>
<feature type="region of interest" description="Disordered" evidence="1">
    <location>
        <begin position="2605"/>
        <end position="2707"/>
    </location>
</feature>
<dbReference type="InterPro" id="IPR003961">
    <property type="entry name" value="FN3_dom"/>
</dbReference>
<sequence length="3245" mass="339948">MENRDCQAKNRLFVRYAGLVLFYIGLALCLGGHFNASAFAAVIVVTSNADSGANTLRQAITDSADGDEITFNISGSDTITIISELSISAKGVTIDGTNVANDNPVTIQVTTPGTSTWRVFTIDATEKTINLSNMALRGGDISASNSNGGAINILNATTVNIDNLDIRQSKARYAGAIYQDNYNSVLNITDSSFIDNHATSMAGAIYQKGIATYTASTFSGNSAAAGLTTGRAGALYIYTSQPATIDRCTFYGNSLTSANSGWGGAAIAIGTSLGSKIYIKNSTIVNNNSTNAVGGGGGIFISGDTSHGQTLQMYNTLITGNTHGGSPSDFFNSGNAGATPPNLNRILDGGYNIIGNQITRDDTYETANVFRGATNILYNLKSDGTTGYGAWNQNNIDLANQNLNLAGALANNGGTTQTLALQAGSFAMDVIPYSAGTNTWNNSPMTGGSYYDQRSVETAAGIAISIGAYSVPNPVPEIDVKGNAQSIADGDTTPDTGDHTDFGGVAVDGGVLARTFTIYNTGSADLNLTSSPKVSITGDNAGDFTPITTDASTPVSSGSNTTFTITFNPSAIGTRTAQVSISNNDSDENPYTFNIQGTGIVPGQATNNNDDGPGSLRQAIADASPGDTITFNADYTITLSSALTINKNLTIRGNGASNTIIQAAETAPTLADDGQSGDRVFNLTGGVIVLENMTIRHGYNPNDEEYGGGIRIDGATSVTIDGCNITHNVDYWDGYGGGIYCCDSATVIKIINSTISDNSAYYEGGGVYFNNNGLTSIISNSTINGNEAGYWGGGLLLYDGTHQVLNSTICNNTQTGIPVDLKGGGGVAFWTGNATFNHVTIANNTAADYGGGLDVGWGGTLTIQNSVIVNNTATLGGADYYFRTANPITLVDAGYNILESSNVAANATGGFNNSTSILYNTKYDDGNTNYTSWTQGGTALANQNLNLAAALADNGGPTQTLELETGGFAIDAIPYNADSNSYNGAFGIDQRGKYRSNGTTTDDNRDIGAFEFDGTPPTNGDYISQYNQTGNWSSTDSWWQYDNANSKWATPSSAPSSSDGSIIVDTGSTITVDANTSIDQTSVTWGGTLAVAAVQTLTIANGTGTDLTANGNLDINGTLALADGTSVDANAAFDATGGSVTFSGGGNLNLGGIITSLGTFTSGTGNVTLDGASQTLTGSNTFYNLAKTVTTADTLTFTAGTTTTVTNTLNLEGALGQLLSLRSSSDGNQWNINPQDTRNIGYLDVKDSNNTNTTAISTAGLNITDSGNNTNWTFNQLPTVTTQAVSNIGETTATGNGNITSLGTPNPTQHGVCWNTTGTPTTADSKTEKGDAAATGAFTSSMTGLSPSTTYYVRAYATNSAGTAYGDQVSFTTATPPPPKVNQTITFNALPSKKFGDPPFSLTATASSGLSVSYVSSDTSIATISGSTVTIVGAGRAIITASQGGNGTYNPAPNVQQVLIVNIDRNVTSTADNGAGSLRQAVLYSNSGDSIDLSDIAGGGTITLTSGEIVVDKDLTIIGNESNLVIINGNNSSRIFNISNGITLSINNLQIQNGYANSQGGGAILNAGTLTLTNTTIASSSVAESINGGAILNQSGGVLILRNCTLSGNSAVSGSGGAIYNSASASLTLNNCTIANNSGSSGGGVNNAGSLNITNTIIADSIAGADCINSGVIVSNSHNLVEDGTCSASISGDPKLGILQVNGGLVFSHALSEGSIAIDAGDDSTAESTDTRGVNRFIDGDGDGDNTSVSDIGAFELESIAAFSNSEILYFMNSFPIEQISGISEQRLEQLLTKLSGDELASIDSSRISQIIEAVNPHVNFANISDSVLIKHLSNIPVSVISDLSNATVVEIFDAVSDDGLINLPLSMKNALVFGMDEESIGARADRIASIQTVEEQLYNLANLPIDELLVLLNGLSQESINSLLTELSGENIAGLGTSRLIELMEGMDIDYEALDDQVLINHLSNIPSEVIAGLPSATVAEILDALPINNLLSLPFEIRSALDLGLSEEDFSDRLDIIDAMFTSEELIGYINVVSLDDLALMSEQRVLQVLESVSGAEIATVEAGRLTQLINAIDTIVDFDNLDDAVLVDYLSNISPEVIAGLASDTLAEIFDAVPIEELAFLPLEIIEAFELRLSKYHLAITSGTGGGEYLPGAVVSISALPPSEGMIFDGWSGDIGTIANPVLANTTLIMPDYDIFIIGTYIEKPLDKFNLTVHGGNGDGLYYAGKVISVAANIAPQGQIFDKWSGQTSNVKNVNLPNTFIYMPSSSLDITAVYKAEPAIKYTLDVESGTGDGEYKAGRIVNIAATPASEGMMFDKWIGQISGVANINIPNTTFTMPGSDAAVKATYKNAPLEDFVLEIEIEIQPQERQRMRTNTGLSDLSLQSSFKGSTRMTTIQSDVIPPGHIVNLIAPEAPEGYIFDIWEGNTANVANVNLPETVLYMPDSDVVLIATYKPIEHDATLTVENGTGSGSYLPNTLVTLIADAPAEGMMFDKWMGQTANVENVNLAETTIVMPETDVSIKAVYIEKPVELYPLTITGGSGGGDYPAGEMLEITAEAAQDGYSFDKWQGQIATVEDINSATTYVYMPPSEVIVIATYALNSADPDPVDPDPVDPDPVDPDPVDPDPVDPDPVDPDPVDPDPVDPDPVDPDPVDPDPVDPDPVDPGPVIPNPVDPAPVDPDPVTPVEPDPDDSVEPDPDEQPEPQIDEFFSSMTEIFCSTHALGTDLPDTTITGNTLHIIEGIGAIDLVMEHINGDATLTEPIEYNGTLYRCSGNIETIINNLQELAACTIATAHDNIMENRVPFSDAGAVKTEKVKAFIQNIEALIAPFVNEGYPLDSGLVDAAVNAIDDALDSIYVSLATGRRIDSSLYSGAVFSERVARAMAQSSGLLQDILDTVGVEITPCFNIIEITLMLSKEHGRGLFEAAEMASHLPYLAKMESIMVENSESAITDVMENALNFSIFGDSIGYPCEDDPSSESQSCVKVESANPGMAEISVTGSSVMISSVHLVPSTIPAGVHILPDGRTIFVWNSLAVTVTSMVPEPLDFAGFVGIDMAIPFEILNDGRWFAGNNETEFKMSGMVAYEMMSSVTKGGILASVQEITSAQNRITSAETEPGRNINFALKGSSPASEDYSIQAIFDSDMILNMPPSVYELDTLVLILDTLKIPFTINRNKGVIVIEGGLKFKPDYIVEKLTDDESIFWQDNMDSTGTAWKVADYNGDGLMDIQIITGEGKQALFRLP</sequence>
<evidence type="ECO:0000313" key="4">
    <source>
        <dbReference type="EMBL" id="SLM30215.1"/>
    </source>
</evidence>
<keyword evidence="2" id="KW-0472">Membrane</keyword>
<dbReference type="InterPro" id="IPR059226">
    <property type="entry name" value="Choice_anch_Q_dom"/>
</dbReference>
<evidence type="ECO:0000256" key="1">
    <source>
        <dbReference type="SAM" id="MobiDB-lite"/>
    </source>
</evidence>
<dbReference type="Gene3D" id="2.160.20.10">
    <property type="entry name" value="Single-stranded right-handed beta-helix, Pectin lyase-like"/>
    <property type="match status" value="1"/>
</dbReference>
<dbReference type="STRING" id="1246637.MTBBW1_2140010"/>
<dbReference type="NCBIfam" id="NF012200">
    <property type="entry name" value="choice_anch_D"/>
    <property type="match status" value="1"/>
</dbReference>
<evidence type="ECO:0000259" key="3">
    <source>
        <dbReference type="PROSITE" id="PS50853"/>
    </source>
</evidence>
<keyword evidence="5" id="KW-1185">Reference proteome</keyword>
<dbReference type="InterPro" id="IPR008964">
    <property type="entry name" value="Invasin/intimin_cell_adhesion"/>
</dbReference>
<dbReference type="Pfam" id="PF18998">
    <property type="entry name" value="Flg_new_2"/>
    <property type="match status" value="6"/>
</dbReference>
<dbReference type="InterPro" id="IPR012334">
    <property type="entry name" value="Pectin_lyas_fold"/>
</dbReference>
<organism evidence="4 5">
    <name type="scientific">Desulfamplus magnetovallimortis</name>
    <dbReference type="NCBI Taxonomy" id="1246637"/>
    <lineage>
        <taxon>Bacteria</taxon>
        <taxon>Pseudomonadati</taxon>
        <taxon>Thermodesulfobacteriota</taxon>
        <taxon>Desulfobacteria</taxon>
        <taxon>Desulfobacterales</taxon>
        <taxon>Desulfobacteraceae</taxon>
        <taxon>Desulfamplus</taxon>
    </lineage>
</organism>
<proteinExistence type="predicted"/>
<dbReference type="Pfam" id="PF13229">
    <property type="entry name" value="Beta_helix"/>
    <property type="match status" value="1"/>
</dbReference>
<dbReference type="Proteomes" id="UP000191931">
    <property type="component" value="Unassembled WGS sequence"/>
</dbReference>
<feature type="domain" description="Fibronectin type-III" evidence="3">
    <location>
        <begin position="1278"/>
        <end position="1379"/>
    </location>
</feature>
<dbReference type="SMART" id="SM00710">
    <property type="entry name" value="PbH1"/>
    <property type="match status" value="12"/>
</dbReference>
<dbReference type="SUPFAM" id="SSF49265">
    <property type="entry name" value="Fibronectin type III"/>
    <property type="match status" value="1"/>
</dbReference>
<accession>A0A1W1HCV4</accession>
<dbReference type="InterPro" id="IPR044060">
    <property type="entry name" value="Bacterial_rp_domain"/>
</dbReference>
<dbReference type="InterPro" id="IPR039448">
    <property type="entry name" value="Beta_helix"/>
</dbReference>